<dbReference type="InterPro" id="IPR023299">
    <property type="entry name" value="ATPase_P-typ_cyto_dom_N"/>
</dbReference>
<dbReference type="Pfam" id="PF12409">
    <property type="entry name" value="P5-ATPase"/>
    <property type="match status" value="1"/>
</dbReference>
<dbReference type="InterPro" id="IPR008250">
    <property type="entry name" value="ATPase_P-typ_transduc_dom_A_sf"/>
</dbReference>
<evidence type="ECO:0000256" key="1">
    <source>
        <dbReference type="ARBA" id="ARBA00004141"/>
    </source>
</evidence>
<evidence type="ECO:0000256" key="6">
    <source>
        <dbReference type="ARBA" id="ARBA00022840"/>
    </source>
</evidence>
<dbReference type="InterPro" id="IPR023298">
    <property type="entry name" value="ATPase_P-typ_TM_dom_sf"/>
</dbReference>
<dbReference type="SFLD" id="SFLDF00027">
    <property type="entry name" value="p-type_atpase"/>
    <property type="match status" value="1"/>
</dbReference>
<dbReference type="PRINTS" id="PR00119">
    <property type="entry name" value="CATATPASE"/>
</dbReference>
<dbReference type="InterPro" id="IPR001757">
    <property type="entry name" value="P_typ_ATPase"/>
</dbReference>
<dbReference type="CDD" id="cd07542">
    <property type="entry name" value="P-type_ATPase_cation"/>
    <property type="match status" value="1"/>
</dbReference>
<dbReference type="PANTHER" id="PTHR45630">
    <property type="entry name" value="CATION-TRANSPORTING ATPASE-RELATED"/>
    <property type="match status" value="1"/>
</dbReference>
<dbReference type="EMBL" id="JAUNZN010000006">
    <property type="protein sequence ID" value="KAK4819394.1"/>
    <property type="molecule type" value="Genomic_DNA"/>
</dbReference>
<dbReference type="PANTHER" id="PTHR45630:SF1">
    <property type="entry name" value="CATION-TRANSPORTING ATPASE 13A4-RELATED"/>
    <property type="match status" value="1"/>
</dbReference>
<evidence type="ECO:0000256" key="7">
    <source>
        <dbReference type="ARBA" id="ARBA00022842"/>
    </source>
</evidence>
<dbReference type="NCBIfam" id="TIGR01494">
    <property type="entry name" value="ATPase_P-type"/>
    <property type="match status" value="2"/>
</dbReference>
<keyword evidence="6 12" id="KW-0067">ATP-binding</keyword>
<dbReference type="SUPFAM" id="SSF81665">
    <property type="entry name" value="Calcium ATPase, transmembrane domain M"/>
    <property type="match status" value="1"/>
</dbReference>
<dbReference type="Gene3D" id="3.40.50.1000">
    <property type="entry name" value="HAD superfamily/HAD-like"/>
    <property type="match status" value="2"/>
</dbReference>
<dbReference type="GO" id="GO:0005524">
    <property type="term" value="F:ATP binding"/>
    <property type="evidence" value="ECO:0007669"/>
    <property type="project" value="UniProtKB-UniRule"/>
</dbReference>
<dbReference type="InterPro" id="IPR000477">
    <property type="entry name" value="RT_dom"/>
</dbReference>
<dbReference type="InterPro" id="IPR023214">
    <property type="entry name" value="HAD_sf"/>
</dbReference>
<dbReference type="FunFam" id="2.70.150.10:FF:000035">
    <property type="entry name" value="Cation-transporting ATPase"/>
    <property type="match status" value="1"/>
</dbReference>
<dbReference type="GO" id="GO:0006874">
    <property type="term" value="P:intracellular calcium ion homeostasis"/>
    <property type="evidence" value="ECO:0007669"/>
    <property type="project" value="TreeGrafter"/>
</dbReference>
<dbReference type="GO" id="GO:0015662">
    <property type="term" value="F:P-type ion transporter activity"/>
    <property type="evidence" value="ECO:0007669"/>
    <property type="project" value="InterPro"/>
</dbReference>
<keyword evidence="9 12" id="KW-1133">Transmembrane helix</keyword>
<dbReference type="GO" id="GO:0015203">
    <property type="term" value="F:polyamine transmembrane transporter activity"/>
    <property type="evidence" value="ECO:0007669"/>
    <property type="project" value="TreeGrafter"/>
</dbReference>
<feature type="transmembrane region" description="Helical" evidence="12">
    <location>
        <begin position="1323"/>
        <end position="1341"/>
    </location>
</feature>
<comment type="caution">
    <text evidence="12">Lacks conserved residue(s) required for the propagation of feature annotation.</text>
</comment>
<comment type="similarity">
    <text evidence="2 12">Belongs to the cation transport ATPase (P-type) (TC 3.A.3) family. Type V subfamily.</text>
</comment>
<evidence type="ECO:0000256" key="11">
    <source>
        <dbReference type="ARBA" id="ARBA00049360"/>
    </source>
</evidence>
<dbReference type="Pfam" id="PF00690">
    <property type="entry name" value="Cation_ATPase_N"/>
    <property type="match status" value="1"/>
</dbReference>
<evidence type="ECO:0000256" key="9">
    <source>
        <dbReference type="ARBA" id="ARBA00022989"/>
    </source>
</evidence>
<feature type="domain" description="Cation-transporting P-type ATPase N-terminal" evidence="13">
    <location>
        <begin position="565"/>
        <end position="638"/>
    </location>
</feature>
<dbReference type="InterPro" id="IPR059000">
    <property type="entry name" value="ATPase_P-type_domA"/>
</dbReference>
<keyword evidence="5 12" id="KW-0547">Nucleotide-binding</keyword>
<comment type="subcellular location">
    <subcellularLocation>
        <location evidence="1 12">Membrane</location>
        <topology evidence="1 12">Multi-pass membrane protein</topology>
    </subcellularLocation>
</comment>
<evidence type="ECO:0000256" key="4">
    <source>
        <dbReference type="ARBA" id="ARBA00022723"/>
    </source>
</evidence>
<comment type="catalytic activity">
    <reaction evidence="11 12">
        <text>ATP + H2O = ADP + phosphate + H(+)</text>
        <dbReference type="Rhea" id="RHEA:13065"/>
        <dbReference type="ChEBI" id="CHEBI:15377"/>
        <dbReference type="ChEBI" id="CHEBI:15378"/>
        <dbReference type="ChEBI" id="CHEBI:30616"/>
        <dbReference type="ChEBI" id="CHEBI:43474"/>
        <dbReference type="ChEBI" id="CHEBI:456216"/>
    </reaction>
</comment>
<evidence type="ECO:0000256" key="10">
    <source>
        <dbReference type="ARBA" id="ARBA00023136"/>
    </source>
</evidence>
<dbReference type="GO" id="GO:0031902">
    <property type="term" value="C:late endosome membrane"/>
    <property type="evidence" value="ECO:0007669"/>
    <property type="project" value="TreeGrafter"/>
</dbReference>
<dbReference type="SUPFAM" id="SSF56672">
    <property type="entry name" value="DNA/RNA polymerases"/>
    <property type="match status" value="1"/>
</dbReference>
<dbReference type="InterPro" id="IPR036412">
    <property type="entry name" value="HAD-like_sf"/>
</dbReference>
<dbReference type="Gene3D" id="2.70.150.10">
    <property type="entry name" value="Calcium-transporting ATPase, cytoplasmic transduction domain A"/>
    <property type="match status" value="1"/>
</dbReference>
<feature type="transmembrane region" description="Helical" evidence="12">
    <location>
        <begin position="1347"/>
        <end position="1366"/>
    </location>
</feature>
<dbReference type="Pfam" id="PF00122">
    <property type="entry name" value="E1-E2_ATPase"/>
    <property type="match status" value="1"/>
</dbReference>
<dbReference type="Pfam" id="PF00078">
    <property type="entry name" value="RVT_1"/>
    <property type="match status" value="1"/>
</dbReference>
<evidence type="ECO:0000256" key="3">
    <source>
        <dbReference type="ARBA" id="ARBA00022692"/>
    </source>
</evidence>
<dbReference type="NCBIfam" id="TIGR01657">
    <property type="entry name" value="P-ATPase-V"/>
    <property type="match status" value="1"/>
</dbReference>
<feature type="transmembrane region" description="Helical" evidence="12">
    <location>
        <begin position="1463"/>
        <end position="1480"/>
    </location>
</feature>
<keyword evidence="3 12" id="KW-0812">Transmembrane</keyword>
<feature type="transmembrane region" description="Helical" evidence="12">
    <location>
        <begin position="814"/>
        <end position="838"/>
    </location>
</feature>
<dbReference type="GO" id="GO:0046872">
    <property type="term" value="F:metal ion binding"/>
    <property type="evidence" value="ECO:0007669"/>
    <property type="project" value="UniProtKB-UniRule"/>
</dbReference>
<feature type="transmembrane region" description="Helical" evidence="12">
    <location>
        <begin position="850"/>
        <end position="872"/>
    </location>
</feature>
<keyword evidence="8 12" id="KW-1278">Translocase</keyword>
<dbReference type="GO" id="GO:0016887">
    <property type="term" value="F:ATP hydrolysis activity"/>
    <property type="evidence" value="ECO:0007669"/>
    <property type="project" value="InterPro"/>
</dbReference>
<dbReference type="InterPro" id="IPR004014">
    <property type="entry name" value="ATPase_P-typ_cation-transptr_N"/>
</dbReference>
<dbReference type="Gene3D" id="3.40.1110.10">
    <property type="entry name" value="Calcium-transporting ATPase, cytoplasmic domain N"/>
    <property type="match status" value="1"/>
</dbReference>
<dbReference type="GO" id="GO:0005789">
    <property type="term" value="C:endoplasmic reticulum membrane"/>
    <property type="evidence" value="ECO:0007669"/>
    <property type="project" value="TreeGrafter"/>
</dbReference>
<dbReference type="SMART" id="SM00831">
    <property type="entry name" value="Cation_ATPase_N"/>
    <property type="match status" value="1"/>
</dbReference>
<dbReference type="SFLD" id="SFLDG00002">
    <property type="entry name" value="C1.7:_P-type_atpase_like"/>
    <property type="match status" value="1"/>
</dbReference>
<keyword evidence="4 12" id="KW-0479">Metal-binding</keyword>
<evidence type="ECO:0000313" key="14">
    <source>
        <dbReference type="EMBL" id="KAK4819394.1"/>
    </source>
</evidence>
<dbReference type="InterPro" id="IPR018303">
    <property type="entry name" value="ATPase_P-typ_P_site"/>
</dbReference>
<dbReference type="Proteomes" id="UP001333110">
    <property type="component" value="Unassembled WGS sequence"/>
</dbReference>
<feature type="transmembrane region" description="Helical" evidence="12">
    <location>
        <begin position="1387"/>
        <end position="1409"/>
    </location>
</feature>
<dbReference type="FunFam" id="3.40.50.1000:FF:000075">
    <property type="entry name" value="Cation-transporting ATPase"/>
    <property type="match status" value="1"/>
</dbReference>
<dbReference type="FunFam" id="1.20.1110.10:FF:000023">
    <property type="entry name" value="Cation-transporting ATPase"/>
    <property type="match status" value="1"/>
</dbReference>
<dbReference type="InterPro" id="IPR047821">
    <property type="entry name" value="P5B-type_ATPase"/>
</dbReference>
<dbReference type="Gene3D" id="1.20.1110.10">
    <property type="entry name" value="Calcium-transporting ATPase, transmembrane domain"/>
    <property type="match status" value="1"/>
</dbReference>
<proteinExistence type="inferred from homology"/>
<dbReference type="InterPro" id="IPR044492">
    <property type="entry name" value="P_typ_ATPase_HD_dom"/>
</dbReference>
<dbReference type="SUPFAM" id="SSF81653">
    <property type="entry name" value="Calcium ATPase, transduction domain A"/>
    <property type="match status" value="1"/>
</dbReference>
<dbReference type="SUPFAM" id="SSF81660">
    <property type="entry name" value="Metal cation-transporting ATPase, ATP-binding domain N"/>
    <property type="match status" value="1"/>
</dbReference>
<dbReference type="EC" id="7.2.2.-" evidence="12"/>
<keyword evidence="7 12" id="KW-0460">Magnesium</keyword>
<dbReference type="GO" id="GO:0019829">
    <property type="term" value="F:ATPase-coupled monoatomic cation transmembrane transporter activity"/>
    <property type="evidence" value="ECO:0007669"/>
    <property type="project" value="UniProtKB-UniRule"/>
</dbReference>
<evidence type="ECO:0000313" key="15">
    <source>
        <dbReference type="Proteomes" id="UP001333110"/>
    </source>
</evidence>
<evidence type="ECO:0000256" key="8">
    <source>
        <dbReference type="ARBA" id="ARBA00022967"/>
    </source>
</evidence>
<gene>
    <name evidence="14" type="ORF">QYF61_003665</name>
</gene>
<evidence type="ECO:0000256" key="5">
    <source>
        <dbReference type="ARBA" id="ARBA00022741"/>
    </source>
</evidence>
<dbReference type="SUPFAM" id="SSF56784">
    <property type="entry name" value="HAD-like"/>
    <property type="match status" value="1"/>
</dbReference>
<dbReference type="InterPro" id="IPR043502">
    <property type="entry name" value="DNA/RNA_pol_sf"/>
</dbReference>
<evidence type="ECO:0000256" key="2">
    <source>
        <dbReference type="ARBA" id="ARBA00006000"/>
    </source>
</evidence>
<sequence length="1513" mass="169679">MGEDPAKNHYAQLNQGEENEMEIFGYKTQGWRRVLCIAGYILSCGALLLLFYWKPEWDVWAHCIRCSLEEADVVLLRTTTSYLQGIQPPELEDRDGEQNEPPIIQEEAVNDLLRHLDTHKSMGPDGIHPRVLRELAEELAKPLSIICQQSWLTGEVPDNWRLANVTPIYKKGWKEDPGNYRPVSLTSVPGKIMERFILSALNRHVQANQGIRPSQHGFMKGRSCLTSLISFYDQVTRLADEGKAVDVFYLDFSKAFDTVSHSILLEKLAAHGLGGAQFWGQSCLISLSMIWIEGIECTLSKFADYTKLCGSVDLLEGRQALQRDLDRLDRRAKANCMRFNKAKCRVLHFGHTNPMQRYRLGEEWLESCPAEKDLGVLVDSCLNMSQQCAQVAKKANSILAGIRNSVASRTREVIVPLYLALVKPHLKYCVQFWAPHYKRDIEVLERVQRRATKLVKGLEQKSDEERLRELGLFSLEKRRLRGDLIALYNYLKGGCREDEFRIYSRKTVTWISVSALIKSRSDYPATAEEDSIFSKAIMKPSLQVKSIQVQKIRYVWNICAKQFQKVGALEDHHTCSAIHAKFGSGLTCNEQNVRRIICGPNTIDVPVIPIWKLLIKEVLNPFYVFQLFSVCLWFAEDYMEYATAIIIMSLLSIFLTVYDLRQQSVKLHRLVESHNNIMVTVCRNKEGFQELESHHLVPGDMLVLKEGKTLLPCDAILISGQCIVNESMLTGESIPVTKTHLPQADNFKPWRMHCAEDYKKHILFCGTEVVQTKADDRGVVKAVVLRTGFNTAKGDLVRSILYPKPMNFKLYRDALRFLMCLVAFAAIGMIYTVCVFALNGEEAGEVVKKALDVITIAVPPALPAALTTGIIYTQQRLKKKGIFCISPQRINMCGQLNLICFDKTGTLTEDGLDLWGLLPSERNCFQDFHSFPADRSLPWGPAFRAMAVCHSLIVWEGKIQGDPLDVKMFEATNWVIDDSSGHQIEGQGSTHARVVRPGPKASSAPVEGVTILHQFPFSSALQRMSVIAQEIGGEQQVFTKGAPEMVAMLCRAETVPSNFESKLLLYTAQGFRVIGLACKSLQAGKQSTDLPREEVESDLTFLGLLIMENRLKRETKPVLEELSAARIRSVMVTGDNIQTAVTVAKNAGMISPTNRVILVEANKIPGSFSASITWKPLEGNKTEDYGSLEHDSQTERRIRLALGSGQYHFAMSGKSYQIIAQHFRHLLPKLLLNGTVFARMSPGQKSSLVEEFQKLDYFVGMCGDGANDCGALKVAHAGISLSEQEASVASPFTSRTPSIACVPELIREGRAALVTSFCMFKYMALYSTIQYLGVLLLYWQLNSFGNYQFLFQDLAITTVIGVTMSFTGAYPKLVPYRPPSQLISPPLLLSVVLNILFSLSLQIFGFVVVQEQPWYSKTDIHSACLSMNNHIENSSSISSLGLHGMRDGAHGQTDNGYKSYENTTVWLLSTINCLIVALVFSKGKPFRQPIYTNCKHGECPGFSWDRVNFLPSS</sequence>
<evidence type="ECO:0000259" key="13">
    <source>
        <dbReference type="SMART" id="SM00831"/>
    </source>
</evidence>
<protein>
    <recommendedName>
        <fullName evidence="12">Cation-transporting ATPase</fullName>
        <ecNumber evidence="12">7.2.2.-</ecNumber>
    </recommendedName>
</protein>
<evidence type="ECO:0000256" key="12">
    <source>
        <dbReference type="RuleBase" id="RU362082"/>
    </source>
</evidence>
<dbReference type="InterPro" id="IPR006544">
    <property type="entry name" value="P-type_TPase_V"/>
</dbReference>
<dbReference type="InterPro" id="IPR047819">
    <property type="entry name" value="P5A-ATPase_N"/>
</dbReference>
<dbReference type="SFLD" id="SFLDS00003">
    <property type="entry name" value="Haloacid_Dehalogenase"/>
    <property type="match status" value="1"/>
</dbReference>
<comment type="caution">
    <text evidence="14">The sequence shown here is derived from an EMBL/GenBank/DDBJ whole genome shotgun (WGS) entry which is preliminary data.</text>
</comment>
<organism evidence="14 15">
    <name type="scientific">Mycteria americana</name>
    <name type="common">Wood stork</name>
    <dbReference type="NCBI Taxonomy" id="33587"/>
    <lineage>
        <taxon>Eukaryota</taxon>
        <taxon>Metazoa</taxon>
        <taxon>Chordata</taxon>
        <taxon>Craniata</taxon>
        <taxon>Vertebrata</taxon>
        <taxon>Euteleostomi</taxon>
        <taxon>Archelosauria</taxon>
        <taxon>Archosauria</taxon>
        <taxon>Dinosauria</taxon>
        <taxon>Saurischia</taxon>
        <taxon>Theropoda</taxon>
        <taxon>Coelurosauria</taxon>
        <taxon>Aves</taxon>
        <taxon>Neognathae</taxon>
        <taxon>Neoaves</taxon>
        <taxon>Aequornithes</taxon>
        <taxon>Ciconiiformes</taxon>
        <taxon>Ciconiidae</taxon>
        <taxon>Mycteria</taxon>
    </lineage>
</organism>
<name>A0AAN7RT40_MYCAM</name>
<keyword evidence="15" id="KW-1185">Reference proteome</keyword>
<reference evidence="14 15" key="1">
    <citation type="journal article" date="2023" name="J. Hered.">
        <title>Chromosome-level genome of the wood stork (Mycteria americana) provides insight into avian chromosome evolution.</title>
        <authorList>
            <person name="Flamio R. Jr."/>
            <person name="Ramstad K.M."/>
        </authorList>
    </citation>
    <scope>NUCLEOTIDE SEQUENCE [LARGE SCALE GENOMIC DNA]</scope>
    <source>
        <strain evidence="14">JAX WOST 10</strain>
    </source>
</reference>
<dbReference type="CDD" id="cd01650">
    <property type="entry name" value="RT_nLTR_like"/>
    <property type="match status" value="1"/>
</dbReference>
<keyword evidence="10 12" id="KW-0472">Membrane</keyword>
<feature type="transmembrane region" description="Helical" evidence="12">
    <location>
        <begin position="31"/>
        <end position="53"/>
    </location>
</feature>
<dbReference type="PROSITE" id="PS00154">
    <property type="entry name" value="ATPASE_E1_E2"/>
    <property type="match status" value="1"/>
</dbReference>
<accession>A0AAN7RT40</accession>
<feature type="transmembrane region" description="Helical" evidence="12">
    <location>
        <begin position="641"/>
        <end position="660"/>
    </location>
</feature>
<dbReference type="Pfam" id="PF13246">
    <property type="entry name" value="Cation_ATPase"/>
    <property type="match status" value="1"/>
</dbReference>